<name>A0AB72UCD6_9PROT</name>
<dbReference type="AlphaFoldDB" id="A0AB72UCD6"/>
<feature type="domain" description="YjiS-like" evidence="1">
    <location>
        <begin position="44"/>
        <end position="78"/>
    </location>
</feature>
<accession>A0AB72UCD6</accession>
<evidence type="ECO:0000313" key="2">
    <source>
        <dbReference type="EMBL" id="AJD51834.1"/>
    </source>
</evidence>
<dbReference type="Proteomes" id="UP000007127">
    <property type="component" value="Chromosome"/>
</dbReference>
<dbReference type="KEGG" id="txi:TH3_08580"/>
<evidence type="ECO:0000313" key="3">
    <source>
        <dbReference type="Proteomes" id="UP000007127"/>
    </source>
</evidence>
<sequence>MVNCNDTIRVSELNIKGNVQMNTKGAVKATDWRSAVAGIAVFVVEYLRAWQEHARDRRMLEKLDDHLLKDIGMTRSDLDHELSKPFWTGFPPRN</sequence>
<gene>
    <name evidence="2" type="ORF">TH3_08580</name>
</gene>
<dbReference type="EMBL" id="CP004388">
    <property type="protein sequence ID" value="AJD51834.1"/>
    <property type="molecule type" value="Genomic_DNA"/>
</dbReference>
<evidence type="ECO:0000259" key="1">
    <source>
        <dbReference type="Pfam" id="PF06568"/>
    </source>
</evidence>
<proteinExistence type="predicted"/>
<protein>
    <recommendedName>
        <fullName evidence="1">YjiS-like domain-containing protein</fullName>
    </recommendedName>
</protein>
<organism evidence="2 3">
    <name type="scientific">Thalassospira xiamenensis M-5 = DSM 17429</name>
    <dbReference type="NCBI Taxonomy" id="1123366"/>
    <lineage>
        <taxon>Bacteria</taxon>
        <taxon>Pseudomonadati</taxon>
        <taxon>Pseudomonadota</taxon>
        <taxon>Alphaproteobacteria</taxon>
        <taxon>Rhodospirillales</taxon>
        <taxon>Thalassospiraceae</taxon>
        <taxon>Thalassospira</taxon>
    </lineage>
</organism>
<dbReference type="InterPro" id="IPR009506">
    <property type="entry name" value="YjiS-like"/>
</dbReference>
<reference evidence="2 3" key="1">
    <citation type="journal article" date="2012" name="J. Bacteriol.">
        <title>Genome sequence of Thalassospira xiamenensis type strain M-5.</title>
        <authorList>
            <person name="Lai Q."/>
            <person name="Shao Z."/>
        </authorList>
    </citation>
    <scope>NUCLEOTIDE SEQUENCE [LARGE SCALE GENOMIC DNA]</scope>
    <source>
        <strain evidence="2 3">M-5</strain>
    </source>
</reference>
<dbReference type="Pfam" id="PF06568">
    <property type="entry name" value="YjiS-like"/>
    <property type="match status" value="1"/>
</dbReference>